<comment type="caution">
    <text evidence="1">The sequence shown here is derived from an EMBL/GenBank/DDBJ whole genome shotgun (WGS) entry which is preliminary data.</text>
</comment>
<evidence type="ECO:0000313" key="2">
    <source>
        <dbReference type="Proteomes" id="UP001152523"/>
    </source>
</evidence>
<name>A0AAV0C8N2_9ASTE</name>
<protein>
    <submittedName>
        <fullName evidence="1">Uncharacterized protein</fullName>
    </submittedName>
</protein>
<keyword evidence="2" id="KW-1185">Reference proteome</keyword>
<gene>
    <name evidence="1" type="ORF">CEPIT_LOCUS2237</name>
</gene>
<dbReference type="EMBL" id="CAMAPF010000011">
    <property type="protein sequence ID" value="CAH9065091.1"/>
    <property type="molecule type" value="Genomic_DNA"/>
</dbReference>
<reference evidence="1" key="1">
    <citation type="submission" date="2022-07" db="EMBL/GenBank/DDBJ databases">
        <authorList>
            <person name="Macas J."/>
            <person name="Novak P."/>
            <person name="Neumann P."/>
        </authorList>
    </citation>
    <scope>NUCLEOTIDE SEQUENCE</scope>
</reference>
<sequence>MDEEMVFGTIIEASRSIWNKKRQVLRRKRAGTVVPLFRHAVPAVQKCTWSMERKARRAWPLGTPCLKKKFVPSCWNGQARRACMEARRAWTQSYETRACSAATAVLDPWARRA</sequence>
<proteinExistence type="predicted"/>
<organism evidence="1 2">
    <name type="scientific">Cuscuta epithymum</name>
    <dbReference type="NCBI Taxonomy" id="186058"/>
    <lineage>
        <taxon>Eukaryota</taxon>
        <taxon>Viridiplantae</taxon>
        <taxon>Streptophyta</taxon>
        <taxon>Embryophyta</taxon>
        <taxon>Tracheophyta</taxon>
        <taxon>Spermatophyta</taxon>
        <taxon>Magnoliopsida</taxon>
        <taxon>eudicotyledons</taxon>
        <taxon>Gunneridae</taxon>
        <taxon>Pentapetalae</taxon>
        <taxon>asterids</taxon>
        <taxon>lamiids</taxon>
        <taxon>Solanales</taxon>
        <taxon>Convolvulaceae</taxon>
        <taxon>Cuscuteae</taxon>
        <taxon>Cuscuta</taxon>
        <taxon>Cuscuta subgen. Cuscuta</taxon>
    </lineage>
</organism>
<evidence type="ECO:0000313" key="1">
    <source>
        <dbReference type="EMBL" id="CAH9065091.1"/>
    </source>
</evidence>
<accession>A0AAV0C8N2</accession>
<dbReference type="Proteomes" id="UP001152523">
    <property type="component" value="Unassembled WGS sequence"/>
</dbReference>
<dbReference type="AlphaFoldDB" id="A0AAV0C8N2"/>